<proteinExistence type="predicted"/>
<dbReference type="PROSITE" id="PS00108">
    <property type="entry name" value="PROTEIN_KINASE_ST"/>
    <property type="match status" value="1"/>
</dbReference>
<evidence type="ECO:0000256" key="1">
    <source>
        <dbReference type="ARBA" id="ARBA00022527"/>
    </source>
</evidence>
<dbReference type="PANTHER" id="PTHR45646">
    <property type="entry name" value="SERINE/THREONINE-PROTEIN KINASE DOA-RELATED"/>
    <property type="match status" value="1"/>
</dbReference>
<evidence type="ECO:0000259" key="6">
    <source>
        <dbReference type="PROSITE" id="PS50011"/>
    </source>
</evidence>
<dbReference type="Pfam" id="PF00069">
    <property type="entry name" value="Pkinase"/>
    <property type="match status" value="1"/>
</dbReference>
<dbReference type="GO" id="GO:0005524">
    <property type="term" value="F:ATP binding"/>
    <property type="evidence" value="ECO:0007669"/>
    <property type="project" value="UniProtKB-KW"/>
</dbReference>
<dbReference type="PANTHER" id="PTHR45646:SF11">
    <property type="entry name" value="SERINE_THREONINE-PROTEIN KINASE DOA"/>
    <property type="match status" value="1"/>
</dbReference>
<dbReference type="PROSITE" id="PS50011">
    <property type="entry name" value="PROTEIN_KINASE_DOM"/>
    <property type="match status" value="1"/>
</dbReference>
<evidence type="ECO:0000256" key="2">
    <source>
        <dbReference type="ARBA" id="ARBA00022679"/>
    </source>
</evidence>
<keyword evidence="3" id="KW-0547">Nucleotide-binding</keyword>
<dbReference type="InterPro" id="IPR051175">
    <property type="entry name" value="CLK_kinases"/>
</dbReference>
<sequence>MYTCRELYIPHEFDQSAYRDASVDDSFEDHYQWEVGFIIKGKYIINRYLGEGSFGRVLEVRDLCDKKIKAMKIIKQVPEYVNEAKTEVETLKMLNSLDIDHNSHIVEILDAFPFENHYCIVFEKLGRSLFSLIERNSFRGFTVNEIKDFSRQILESLNFMHKHQLTHTDLKPENILLVNDQYKYCPQRKLYRPASTDVKIIDFGGATFVNDHHSTTISTRHYRAPEVILQSGWSMSSDMWSLGCILIELYTGKMLFPLLDDYAHLALMEKLFGRFPTKMIKASGKKLKVYFNKRNQLNWPELCGNSSDFETVENAASIEELIPDIDFRNFVTDILRFNPEWRPTPSEALMHRFLANDL</sequence>
<feature type="domain" description="Protein kinase" evidence="6">
    <location>
        <begin position="43"/>
        <end position="354"/>
    </location>
</feature>
<evidence type="ECO:0000313" key="7">
    <source>
        <dbReference type="EMBL" id="CAG9324368.1"/>
    </source>
</evidence>
<dbReference type="Gene3D" id="3.30.200.20">
    <property type="entry name" value="Phosphorylase Kinase, domain 1"/>
    <property type="match status" value="1"/>
</dbReference>
<dbReference type="InterPro" id="IPR008271">
    <property type="entry name" value="Ser/Thr_kinase_AS"/>
</dbReference>
<evidence type="ECO:0000313" key="8">
    <source>
        <dbReference type="Proteomes" id="UP001162131"/>
    </source>
</evidence>
<keyword evidence="8" id="KW-1185">Reference proteome</keyword>
<name>A0AAU9JDM3_9CILI</name>
<keyword evidence="2" id="KW-0808">Transferase</keyword>
<dbReference type="GO" id="GO:0005634">
    <property type="term" value="C:nucleus"/>
    <property type="evidence" value="ECO:0007669"/>
    <property type="project" value="TreeGrafter"/>
</dbReference>
<protein>
    <recommendedName>
        <fullName evidence="6">Protein kinase domain-containing protein</fullName>
    </recommendedName>
</protein>
<evidence type="ECO:0000256" key="5">
    <source>
        <dbReference type="ARBA" id="ARBA00022840"/>
    </source>
</evidence>
<keyword evidence="1" id="KW-0723">Serine/threonine-protein kinase</keyword>
<accession>A0AAU9JDM3</accession>
<dbReference type="SMART" id="SM00220">
    <property type="entry name" value="S_TKc"/>
    <property type="match status" value="1"/>
</dbReference>
<dbReference type="InterPro" id="IPR000719">
    <property type="entry name" value="Prot_kinase_dom"/>
</dbReference>
<comment type="caution">
    <text evidence="7">The sequence shown here is derived from an EMBL/GenBank/DDBJ whole genome shotgun (WGS) entry which is preliminary data.</text>
</comment>
<dbReference type="AlphaFoldDB" id="A0AAU9JDM3"/>
<keyword evidence="5" id="KW-0067">ATP-binding</keyword>
<dbReference type="GO" id="GO:0004674">
    <property type="term" value="F:protein serine/threonine kinase activity"/>
    <property type="evidence" value="ECO:0007669"/>
    <property type="project" value="UniProtKB-KW"/>
</dbReference>
<organism evidence="7 8">
    <name type="scientific">Blepharisma stoltei</name>
    <dbReference type="NCBI Taxonomy" id="1481888"/>
    <lineage>
        <taxon>Eukaryota</taxon>
        <taxon>Sar</taxon>
        <taxon>Alveolata</taxon>
        <taxon>Ciliophora</taxon>
        <taxon>Postciliodesmatophora</taxon>
        <taxon>Heterotrichea</taxon>
        <taxon>Heterotrichida</taxon>
        <taxon>Blepharismidae</taxon>
        <taxon>Blepharisma</taxon>
    </lineage>
</organism>
<keyword evidence="4" id="KW-0418">Kinase</keyword>
<gene>
    <name evidence="7" type="ORF">BSTOLATCC_MIC36160</name>
</gene>
<reference evidence="7" key="1">
    <citation type="submission" date="2021-09" db="EMBL/GenBank/DDBJ databases">
        <authorList>
            <consortium name="AG Swart"/>
            <person name="Singh M."/>
            <person name="Singh A."/>
            <person name="Seah K."/>
            <person name="Emmerich C."/>
        </authorList>
    </citation>
    <scope>NUCLEOTIDE SEQUENCE</scope>
    <source>
        <strain evidence="7">ATCC30299</strain>
    </source>
</reference>
<dbReference type="InterPro" id="IPR011009">
    <property type="entry name" value="Kinase-like_dom_sf"/>
</dbReference>
<dbReference type="SUPFAM" id="SSF56112">
    <property type="entry name" value="Protein kinase-like (PK-like)"/>
    <property type="match status" value="1"/>
</dbReference>
<dbReference type="EMBL" id="CAJZBQ010000036">
    <property type="protein sequence ID" value="CAG9324368.1"/>
    <property type="molecule type" value="Genomic_DNA"/>
</dbReference>
<evidence type="ECO:0000256" key="4">
    <source>
        <dbReference type="ARBA" id="ARBA00022777"/>
    </source>
</evidence>
<evidence type="ECO:0000256" key="3">
    <source>
        <dbReference type="ARBA" id="ARBA00022741"/>
    </source>
</evidence>
<dbReference type="Proteomes" id="UP001162131">
    <property type="component" value="Unassembled WGS sequence"/>
</dbReference>
<dbReference type="Gene3D" id="1.10.510.10">
    <property type="entry name" value="Transferase(Phosphotransferase) domain 1"/>
    <property type="match status" value="1"/>
</dbReference>